<protein>
    <submittedName>
        <fullName evidence="6">Decarboxylating cobalt-precorrin-6B (C(15))-methyltransferase</fullName>
    </submittedName>
</protein>
<dbReference type="Proteomes" id="UP000305202">
    <property type="component" value="Unassembled WGS sequence"/>
</dbReference>
<comment type="pathway">
    <text evidence="1">Cofactor biosynthesis; adenosylcobalamin biosynthesis.</text>
</comment>
<keyword evidence="7" id="KW-1185">Reference proteome</keyword>
<dbReference type="PANTHER" id="PTHR43182">
    <property type="entry name" value="COBALT-PRECORRIN-6B C(15)-METHYLTRANSFERASE (DECARBOXYLATING)"/>
    <property type="match status" value="1"/>
</dbReference>
<dbReference type="Gene3D" id="3.40.50.150">
    <property type="entry name" value="Vaccinia Virus protein VP39"/>
    <property type="match status" value="1"/>
</dbReference>
<name>A0ABY2SQK1_9HYPH</name>
<evidence type="ECO:0000313" key="7">
    <source>
        <dbReference type="Proteomes" id="UP000305202"/>
    </source>
</evidence>
<dbReference type="RefSeq" id="WP_136988309.1">
    <property type="nucleotide sequence ID" value="NZ_SZPQ01000002.1"/>
</dbReference>
<dbReference type="InterPro" id="IPR014008">
    <property type="entry name" value="Cbl_synth_MTase_CbiT"/>
</dbReference>
<dbReference type="NCBIfam" id="NF006138">
    <property type="entry name" value="PRK08287.1"/>
    <property type="match status" value="1"/>
</dbReference>
<dbReference type="InterPro" id="IPR050714">
    <property type="entry name" value="Cobalamin_biosynth_MTase"/>
</dbReference>
<dbReference type="Pfam" id="PF03602">
    <property type="entry name" value="Cons_hypoth95"/>
    <property type="match status" value="1"/>
</dbReference>
<keyword evidence="2" id="KW-0169">Cobalamin biosynthesis</keyword>
<evidence type="ECO:0000313" key="6">
    <source>
        <dbReference type="EMBL" id="TKI08037.1"/>
    </source>
</evidence>
<comment type="caution">
    <text evidence="6">The sequence shown here is derived from an EMBL/GenBank/DDBJ whole genome shotgun (WGS) entry which is preliminary data.</text>
</comment>
<evidence type="ECO:0000256" key="2">
    <source>
        <dbReference type="ARBA" id="ARBA00022573"/>
    </source>
</evidence>
<evidence type="ECO:0000256" key="5">
    <source>
        <dbReference type="ARBA" id="ARBA00022691"/>
    </source>
</evidence>
<accession>A0ABY2SQK1</accession>
<evidence type="ECO:0000256" key="3">
    <source>
        <dbReference type="ARBA" id="ARBA00022603"/>
    </source>
</evidence>
<evidence type="ECO:0000256" key="4">
    <source>
        <dbReference type="ARBA" id="ARBA00022679"/>
    </source>
</evidence>
<keyword evidence="4" id="KW-0808">Transferase</keyword>
<dbReference type="PROSITE" id="PS01131">
    <property type="entry name" value="RRNA_A_DIMETH"/>
    <property type="match status" value="1"/>
</dbReference>
<dbReference type="InterPro" id="IPR029063">
    <property type="entry name" value="SAM-dependent_MTases_sf"/>
</dbReference>
<dbReference type="SUPFAM" id="SSF53335">
    <property type="entry name" value="S-adenosyl-L-methionine-dependent methyltransferases"/>
    <property type="match status" value="1"/>
</dbReference>
<reference evidence="6 7" key="1">
    <citation type="submission" date="2019-04" db="EMBL/GenBank/DDBJ databases">
        <authorList>
            <person name="Li M."/>
            <person name="Gao C."/>
        </authorList>
    </citation>
    <scope>NUCLEOTIDE SEQUENCE [LARGE SCALE GENOMIC DNA]</scope>
    <source>
        <strain evidence="6 7">BGMRC 2031</strain>
    </source>
</reference>
<proteinExistence type="predicted"/>
<dbReference type="NCBIfam" id="TIGR02469">
    <property type="entry name" value="CbiT"/>
    <property type="match status" value="1"/>
</dbReference>
<organism evidence="6 7">
    <name type="scientific">Martelella alba</name>
    <dbReference type="NCBI Taxonomy" id="2590451"/>
    <lineage>
        <taxon>Bacteria</taxon>
        <taxon>Pseudomonadati</taxon>
        <taxon>Pseudomonadota</taxon>
        <taxon>Alphaproteobacteria</taxon>
        <taxon>Hyphomicrobiales</taxon>
        <taxon>Aurantimonadaceae</taxon>
        <taxon>Martelella</taxon>
    </lineage>
</organism>
<dbReference type="PANTHER" id="PTHR43182:SF1">
    <property type="entry name" value="COBALT-PRECORRIN-7 C(5)-METHYLTRANSFERASE"/>
    <property type="match status" value="1"/>
</dbReference>
<dbReference type="CDD" id="cd02440">
    <property type="entry name" value="AdoMet_MTases"/>
    <property type="match status" value="1"/>
</dbReference>
<dbReference type="InterPro" id="IPR020596">
    <property type="entry name" value="rRNA_Ade_Mease_Trfase_CS"/>
</dbReference>
<keyword evidence="5" id="KW-0949">S-adenosyl-L-methionine</keyword>
<keyword evidence="3" id="KW-0489">Methyltransferase</keyword>
<evidence type="ECO:0000256" key="1">
    <source>
        <dbReference type="ARBA" id="ARBA00004953"/>
    </source>
</evidence>
<dbReference type="EMBL" id="SZPQ01000002">
    <property type="protein sequence ID" value="TKI08037.1"/>
    <property type="molecule type" value="Genomic_DNA"/>
</dbReference>
<sequence>MRDDEFIRGSVPMTKREVRQAALDRLALDNARLLVDVGAGTGSISVEAACRHPALKVVAVERDPEALALIGRNCRRFGLKRVDILPGEAPLPLAVQADAVFIGGSGGRLGDIIRWADTLLAPGGRLVVNLILLENLREALDCLTAGRFDQLECIQMQISALAGLGGGHYFKPNNPAYILSCQKEKPHDGVF</sequence>
<gene>
    <name evidence="6" type="ORF">FCN80_02460</name>
</gene>